<accession>U9UE94</accession>
<dbReference type="InterPro" id="IPR007757">
    <property type="entry name" value="MT-A70-like"/>
</dbReference>
<dbReference type="EMBL" id="KI283445">
    <property type="protein sequence ID" value="ESA13916.1"/>
    <property type="molecule type" value="Genomic_DNA"/>
</dbReference>
<evidence type="ECO:0000256" key="3">
    <source>
        <dbReference type="ARBA" id="ARBA00022679"/>
    </source>
</evidence>
<dbReference type="Pfam" id="PF05063">
    <property type="entry name" value="MT-A70"/>
    <property type="match status" value="1"/>
</dbReference>
<evidence type="ECO:0000313" key="7">
    <source>
        <dbReference type="EMBL" id="ESA13916.1"/>
    </source>
</evidence>
<comment type="catalytic activity">
    <reaction evidence="5">
        <text>an adenosine in mRNA + S-adenosyl-L-methionine = an N(6)-methyladenosine in mRNA + S-adenosyl-L-homocysteine + H(+)</text>
        <dbReference type="Rhea" id="RHEA:55584"/>
        <dbReference type="Rhea" id="RHEA-COMP:12414"/>
        <dbReference type="Rhea" id="RHEA-COMP:12417"/>
        <dbReference type="ChEBI" id="CHEBI:15378"/>
        <dbReference type="ChEBI" id="CHEBI:57856"/>
        <dbReference type="ChEBI" id="CHEBI:59789"/>
        <dbReference type="ChEBI" id="CHEBI:74411"/>
        <dbReference type="ChEBI" id="CHEBI:74449"/>
        <dbReference type="EC" id="2.1.1.348"/>
    </reaction>
</comment>
<dbReference type="SUPFAM" id="SSF53335">
    <property type="entry name" value="S-adenosyl-L-methionine-dependent methyltransferases"/>
    <property type="match status" value="1"/>
</dbReference>
<dbReference type="GO" id="GO:0005634">
    <property type="term" value="C:nucleus"/>
    <property type="evidence" value="ECO:0007669"/>
    <property type="project" value="TreeGrafter"/>
</dbReference>
<sequence>MLNKRSSKDKLIVEMFRSTNNSFREFCVYGTKADCRKHRTTTRACNRLHFKPMLRPHTELELGDCSYLNTCHRMDTCKYRPPQWINCDVRKFDFSILGKFTVIMADPPWDIHMTLPYGTMTDDEMKAMAIADLQDDGLIFLWVTGRAMELGRECLSIWGYDRADELVWIKTNQLQRLIRTGRTGHWLNHSKEHCLVGIKGNPEGLNWGLDCDVLVGEVRETSRKPDEVYGLIDRLAPGTRKLEIFGRQHNTRPGWMTLGNQLDDVRLYESDVVTLYNERYPEKPCQLTPLPTDW</sequence>
<dbReference type="InterPro" id="IPR029063">
    <property type="entry name" value="SAM-dependent_MTases_sf"/>
</dbReference>
<evidence type="ECO:0000256" key="4">
    <source>
        <dbReference type="ARBA" id="ARBA00022691"/>
    </source>
</evidence>
<reference evidence="7" key="1">
    <citation type="submission" date="2013-07" db="EMBL/GenBank/DDBJ databases">
        <title>The genome of an arbuscular mycorrhizal fungus provides insights into the evolution of the oldest plant symbiosis.</title>
        <authorList>
            <consortium name="DOE Joint Genome Institute"/>
            <person name="Tisserant E."/>
            <person name="Malbreil M."/>
            <person name="Kuo A."/>
            <person name="Kohler A."/>
            <person name="Symeonidi A."/>
            <person name="Balestrini R."/>
            <person name="Charron P."/>
            <person name="Duensing N."/>
            <person name="Frei-dit-Frey N."/>
            <person name="Gianinazzi-Pearson V."/>
            <person name="Gilbert B."/>
            <person name="Handa Y."/>
            <person name="Hijri M."/>
            <person name="Kaul R."/>
            <person name="Kawaguchi M."/>
            <person name="Krajinski F."/>
            <person name="Lammers P."/>
            <person name="Lapierre D."/>
            <person name="Masclaux F.G."/>
            <person name="Murat C."/>
            <person name="Morin E."/>
            <person name="Ndikumana S."/>
            <person name="Pagni M."/>
            <person name="Petitpierre D."/>
            <person name="Requena N."/>
            <person name="Rosikiewicz P."/>
            <person name="Riley R."/>
            <person name="Saito K."/>
            <person name="San Clemente H."/>
            <person name="Shapiro H."/>
            <person name="van Tuinen D."/>
            <person name="Becard G."/>
            <person name="Bonfante P."/>
            <person name="Paszkowski U."/>
            <person name="Shachar-Hill Y."/>
            <person name="Young J.P."/>
            <person name="Sanders I.R."/>
            <person name="Henrissat B."/>
            <person name="Rensing S.A."/>
            <person name="Grigoriev I.V."/>
            <person name="Corradi N."/>
            <person name="Roux C."/>
            <person name="Martin F."/>
        </authorList>
    </citation>
    <scope>NUCLEOTIDE SEQUENCE</scope>
    <source>
        <strain evidence="7">DAOM 197198</strain>
    </source>
</reference>
<evidence type="ECO:0000256" key="1">
    <source>
        <dbReference type="ARBA" id="ARBA00012160"/>
    </source>
</evidence>
<protein>
    <recommendedName>
        <fullName evidence="1">mRNA m(6)A methyltransferase</fullName>
        <ecNumber evidence="1">2.1.1.348</ecNumber>
    </recommendedName>
</protein>
<keyword evidence="2" id="KW-0489">Methyltransferase</keyword>
<dbReference type="GO" id="GO:0001734">
    <property type="term" value="F:mRNA m(6)A methyltransferase activity"/>
    <property type="evidence" value="ECO:0007669"/>
    <property type="project" value="UniProtKB-EC"/>
</dbReference>
<dbReference type="HOGENOM" id="CLU_018702_1_0_1"/>
<dbReference type="GO" id="GO:0032259">
    <property type="term" value="P:methylation"/>
    <property type="evidence" value="ECO:0007669"/>
    <property type="project" value="UniProtKB-KW"/>
</dbReference>
<dbReference type="PROSITE" id="PS51143">
    <property type="entry name" value="MT_A70"/>
    <property type="match status" value="1"/>
</dbReference>
<dbReference type="VEuPathDB" id="FungiDB:RhiirFUN_005322"/>
<organism evidence="7">
    <name type="scientific">Rhizophagus irregularis (strain DAOM 181602 / DAOM 197198 / MUCL 43194)</name>
    <name type="common">Arbuscular mycorrhizal fungus</name>
    <name type="synonym">Glomus intraradices</name>
    <dbReference type="NCBI Taxonomy" id="747089"/>
    <lineage>
        <taxon>Eukaryota</taxon>
        <taxon>Fungi</taxon>
        <taxon>Fungi incertae sedis</taxon>
        <taxon>Mucoromycota</taxon>
        <taxon>Glomeromycotina</taxon>
        <taxon>Glomeromycetes</taxon>
        <taxon>Glomerales</taxon>
        <taxon>Glomeraceae</taxon>
        <taxon>Rhizophagus</taxon>
    </lineage>
</organism>
<evidence type="ECO:0000256" key="2">
    <source>
        <dbReference type="ARBA" id="ARBA00022603"/>
    </source>
</evidence>
<gene>
    <name evidence="7" type="ORF">GLOINDRAFT_40362</name>
</gene>
<evidence type="ECO:0000256" key="6">
    <source>
        <dbReference type="PROSITE-ProRule" id="PRU00489"/>
    </source>
</evidence>
<dbReference type="AlphaFoldDB" id="U9UE94"/>
<evidence type="ECO:0000256" key="5">
    <source>
        <dbReference type="ARBA" id="ARBA00048957"/>
    </source>
</evidence>
<dbReference type="EC" id="2.1.1.348" evidence="1"/>
<keyword evidence="4" id="KW-0949">S-adenosyl-L-methionine</keyword>
<proteinExistence type="inferred from homology"/>
<dbReference type="PANTHER" id="PTHR12829">
    <property type="entry name" value="N6-ADENOSINE-METHYLTRANSFERASE"/>
    <property type="match status" value="1"/>
</dbReference>
<dbReference type="GO" id="GO:0036396">
    <property type="term" value="C:RNA N6-methyladenosine methyltransferase complex"/>
    <property type="evidence" value="ECO:0007669"/>
    <property type="project" value="TreeGrafter"/>
</dbReference>
<name>U9UE94_RHIID</name>
<dbReference type="PANTHER" id="PTHR12829:SF7">
    <property type="entry name" value="N6-ADENOSINE-METHYLTRANSFERASE CATALYTIC SUBUNIT"/>
    <property type="match status" value="1"/>
</dbReference>
<keyword evidence="3" id="KW-0808">Transferase</keyword>
<comment type="similarity">
    <text evidence="6">Belongs to the MT-A70-like family.</text>
</comment>
<dbReference type="eggNOG" id="KOG2098">
    <property type="taxonomic scope" value="Eukaryota"/>
</dbReference>